<dbReference type="Proteomes" id="UP000005551">
    <property type="component" value="Unassembled WGS sequence"/>
</dbReference>
<organism evidence="6 7">
    <name type="scientific">Nitritalea halalkaliphila LW7</name>
    <dbReference type="NCBI Taxonomy" id="1189621"/>
    <lineage>
        <taxon>Bacteria</taxon>
        <taxon>Pseudomonadati</taxon>
        <taxon>Bacteroidota</taxon>
        <taxon>Cytophagia</taxon>
        <taxon>Cytophagales</taxon>
        <taxon>Cyclobacteriaceae</taxon>
        <taxon>Nitritalea</taxon>
    </lineage>
</organism>
<evidence type="ECO:0000313" key="7">
    <source>
        <dbReference type="Proteomes" id="UP000005551"/>
    </source>
</evidence>
<comment type="subcellular location">
    <subcellularLocation>
        <location evidence="1">Membrane</location>
        <topology evidence="1">Multi-pass membrane protein</topology>
    </subcellularLocation>
</comment>
<dbReference type="Pfam" id="PF01566">
    <property type="entry name" value="Nramp"/>
    <property type="match status" value="1"/>
</dbReference>
<name>I5C6V0_9BACT</name>
<evidence type="ECO:0000256" key="5">
    <source>
        <dbReference type="SAM" id="Phobius"/>
    </source>
</evidence>
<keyword evidence="7" id="KW-1185">Reference proteome</keyword>
<reference evidence="6 7" key="1">
    <citation type="submission" date="2012-05" db="EMBL/GenBank/DDBJ databases">
        <title>Genome sequence of Nitritalea halalkaliphila LW7.</title>
        <authorList>
            <person name="Jangir P.K."/>
            <person name="Singh A."/>
            <person name="Shivaji S."/>
            <person name="Sharma R."/>
        </authorList>
    </citation>
    <scope>NUCLEOTIDE SEQUENCE [LARGE SCALE GENOMIC DNA]</scope>
    <source>
        <strain evidence="6 7">LW7</strain>
    </source>
</reference>
<evidence type="ECO:0000256" key="1">
    <source>
        <dbReference type="ARBA" id="ARBA00004141"/>
    </source>
</evidence>
<dbReference type="InterPro" id="IPR001046">
    <property type="entry name" value="NRAMP_fam"/>
</dbReference>
<evidence type="ECO:0000256" key="2">
    <source>
        <dbReference type="ARBA" id="ARBA00022692"/>
    </source>
</evidence>
<accession>I5C6V0</accession>
<dbReference type="AlphaFoldDB" id="I5C6V0"/>
<keyword evidence="2 5" id="KW-0812">Transmembrane</keyword>
<evidence type="ECO:0000256" key="4">
    <source>
        <dbReference type="ARBA" id="ARBA00023136"/>
    </source>
</evidence>
<comment type="caution">
    <text evidence="6">The sequence shown here is derived from an EMBL/GenBank/DDBJ whole genome shotgun (WGS) entry which is preliminary data.</text>
</comment>
<dbReference type="RefSeq" id="WP_009054074.1">
    <property type="nucleotide sequence ID" value="NZ_AJYA01000014.1"/>
</dbReference>
<evidence type="ECO:0000313" key="6">
    <source>
        <dbReference type="EMBL" id="EIM77552.1"/>
    </source>
</evidence>
<proteinExistence type="predicted"/>
<gene>
    <name evidence="6" type="ORF">A3SI_06309</name>
</gene>
<dbReference type="GO" id="GO:0046873">
    <property type="term" value="F:metal ion transmembrane transporter activity"/>
    <property type="evidence" value="ECO:0007669"/>
    <property type="project" value="InterPro"/>
</dbReference>
<dbReference type="STRING" id="1189621.A3SI_06309"/>
<protein>
    <submittedName>
        <fullName evidence="6">Natural resistance-associated macrophage protein</fullName>
    </submittedName>
</protein>
<evidence type="ECO:0000256" key="3">
    <source>
        <dbReference type="ARBA" id="ARBA00022989"/>
    </source>
</evidence>
<sequence length="87" mass="9245">MEAEPQKKAWKIGPGAWVAAAFIGPGTVTVCSMAGVQAGYSLLWVLVLGIGMTYSLQDAAFRLSLQDARPLAQQFREKLLPGPLGKA</sequence>
<dbReference type="OrthoDB" id="9787548at2"/>
<keyword evidence="4 5" id="KW-0472">Membrane</keyword>
<dbReference type="EMBL" id="AJYA01000014">
    <property type="protein sequence ID" value="EIM77552.1"/>
    <property type="molecule type" value="Genomic_DNA"/>
</dbReference>
<dbReference type="GO" id="GO:0016020">
    <property type="term" value="C:membrane"/>
    <property type="evidence" value="ECO:0007669"/>
    <property type="project" value="UniProtKB-SubCell"/>
</dbReference>
<feature type="transmembrane region" description="Helical" evidence="5">
    <location>
        <begin position="42"/>
        <end position="61"/>
    </location>
</feature>
<keyword evidence="3 5" id="KW-1133">Transmembrane helix</keyword>
<dbReference type="PATRIC" id="fig|1189621.3.peg.1319"/>
<feature type="transmembrane region" description="Helical" evidence="5">
    <location>
        <begin position="12"/>
        <end position="36"/>
    </location>
</feature>